<reference evidence="1 2" key="1">
    <citation type="submission" date="2015-08" db="EMBL/GenBank/DDBJ databases">
        <title>Next Generation Sequencing and Analysis of the Genome of Puccinia sorghi L Schw, the Causal Agent of Maize Common Rust.</title>
        <authorList>
            <person name="Rochi L."/>
            <person name="Burguener G."/>
            <person name="Darino M."/>
            <person name="Turjanski A."/>
            <person name="Kreff E."/>
            <person name="Dieguez M.J."/>
            <person name="Sacco F."/>
        </authorList>
    </citation>
    <scope>NUCLEOTIDE SEQUENCE [LARGE SCALE GENOMIC DNA]</scope>
    <source>
        <strain evidence="1 2">RO10H11247</strain>
    </source>
</reference>
<protein>
    <submittedName>
        <fullName evidence="1">Uncharacterized protein</fullName>
    </submittedName>
</protein>
<keyword evidence="2" id="KW-1185">Reference proteome</keyword>
<dbReference type="EMBL" id="LAVV01006320">
    <property type="protein sequence ID" value="KNZ60337.1"/>
    <property type="molecule type" value="Genomic_DNA"/>
</dbReference>
<dbReference type="Proteomes" id="UP000037035">
    <property type="component" value="Unassembled WGS sequence"/>
</dbReference>
<proteinExistence type="predicted"/>
<accession>A0A0L6VIG7</accession>
<comment type="caution">
    <text evidence="1">The sequence shown here is derived from an EMBL/GenBank/DDBJ whole genome shotgun (WGS) entry which is preliminary data.</text>
</comment>
<dbReference type="VEuPathDB" id="FungiDB:VP01_15691g1"/>
<evidence type="ECO:0000313" key="1">
    <source>
        <dbReference type="EMBL" id="KNZ60337.1"/>
    </source>
</evidence>
<evidence type="ECO:0000313" key="2">
    <source>
        <dbReference type="Proteomes" id="UP000037035"/>
    </source>
</evidence>
<feature type="non-terminal residue" evidence="1">
    <location>
        <position position="68"/>
    </location>
</feature>
<dbReference type="AlphaFoldDB" id="A0A0L6VIG7"/>
<name>A0A0L6VIG7_9BASI</name>
<gene>
    <name evidence="1" type="ORF">VP01_15691g1</name>
</gene>
<sequence length="68" mass="7632">MCSGLKNVPFLSPPPVVEVVFYASNLVIKRNEIDPRFFLSLPISVLNIPRATFTPSFLIDSRATHNFP</sequence>
<organism evidence="1 2">
    <name type="scientific">Puccinia sorghi</name>
    <dbReference type="NCBI Taxonomy" id="27349"/>
    <lineage>
        <taxon>Eukaryota</taxon>
        <taxon>Fungi</taxon>
        <taxon>Dikarya</taxon>
        <taxon>Basidiomycota</taxon>
        <taxon>Pucciniomycotina</taxon>
        <taxon>Pucciniomycetes</taxon>
        <taxon>Pucciniales</taxon>
        <taxon>Pucciniaceae</taxon>
        <taxon>Puccinia</taxon>
    </lineage>
</organism>